<dbReference type="Pfam" id="PF00400">
    <property type="entry name" value="WD40"/>
    <property type="match status" value="1"/>
</dbReference>
<dbReference type="KEGG" id="tva:4774485"/>
<protein>
    <submittedName>
        <fullName evidence="5">Uncharacterized protein</fullName>
    </submittedName>
</protein>
<dbReference type="PROSITE" id="PS50082">
    <property type="entry name" value="WD_REPEATS_2"/>
    <property type="match status" value="1"/>
</dbReference>
<keyword evidence="1 3" id="KW-0853">WD repeat</keyword>
<dbReference type="InterPro" id="IPR036322">
    <property type="entry name" value="WD40_repeat_dom_sf"/>
</dbReference>
<proteinExistence type="predicted"/>
<gene>
    <name evidence="5" type="ORF">TVAG_347850</name>
</gene>
<dbReference type="SUPFAM" id="SSF50978">
    <property type="entry name" value="WD40 repeat-like"/>
    <property type="match status" value="1"/>
</dbReference>
<evidence type="ECO:0000256" key="2">
    <source>
        <dbReference type="ARBA" id="ARBA00022737"/>
    </source>
</evidence>
<dbReference type="PANTHER" id="PTHR22847">
    <property type="entry name" value="WD40 REPEAT PROTEIN"/>
    <property type="match status" value="1"/>
</dbReference>
<evidence type="ECO:0000256" key="1">
    <source>
        <dbReference type="ARBA" id="ARBA00022574"/>
    </source>
</evidence>
<dbReference type="PANTHER" id="PTHR22847:SF637">
    <property type="entry name" value="WD REPEAT DOMAIN 5B"/>
    <property type="match status" value="1"/>
</dbReference>
<dbReference type="SMR" id="A2DSS6"/>
<dbReference type="EMBL" id="DS113241">
    <property type="protein sequence ID" value="EAY16475.1"/>
    <property type="molecule type" value="Genomic_DNA"/>
</dbReference>
<feature type="repeat" description="WD" evidence="3">
    <location>
        <begin position="374"/>
        <end position="414"/>
    </location>
</feature>
<keyword evidence="2" id="KW-0677">Repeat</keyword>
<dbReference type="RefSeq" id="XP_001328698.1">
    <property type="nucleotide sequence ID" value="XM_001328663.1"/>
</dbReference>
<feature type="compositionally biased region" description="Basic and acidic residues" evidence="4">
    <location>
        <begin position="76"/>
        <end position="91"/>
    </location>
</feature>
<dbReference type="InParanoid" id="A2DSS6"/>
<accession>A2DSS6</accession>
<dbReference type="Proteomes" id="UP000001542">
    <property type="component" value="Unassembled WGS sequence"/>
</dbReference>
<sequence>MDRQPADDIRRYHPSPQEQSILTPNLKLYFSYPERSPDRSRISAEVAEELSKFSNHWTNRTVRLWFNNNKKLVGNENKELVDSGTEPEVKKSSGQNDSQSEGTSGASIGTTEMPMQTNSHTNALRNLEDEAAWVAYTSPRMQEIVAAYNSICFSDPSTATFSSLKSANYIEFPAPPPRILPFAINDLLNKNDIQIDTSIWKNRNFRSTLLPPHEANCITNGYGAYVSMANDTNSLSYTIHPEFSTEWKVIQFPYPNKINSITIGKKGDPAWMVSGNTIIRIALDTAQQNIAALPVQTFTDTHIATGHGFVAFVSKQHNTIFFSNDTMQVYPVQLSVPYTGISNICVQGEKIVCAQIKSTTCSLFDQSGKEIRPFIGHRAQISEFSSISENIFCTCSFDNCIKIWDVREPRSVATFFAGGPQPTTITSSTNYIVSGYSDGKIRAFDIRHKQAKACLGVDLNRQYASTISFNDKLDALSIFTSSGEDEGYWKDSPDLNYRFTILSPFIRL</sequence>
<reference evidence="5" key="2">
    <citation type="journal article" date="2007" name="Science">
        <title>Draft genome sequence of the sexually transmitted pathogen Trichomonas vaginalis.</title>
        <authorList>
            <person name="Carlton J.M."/>
            <person name="Hirt R.P."/>
            <person name="Silva J.C."/>
            <person name="Delcher A.L."/>
            <person name="Schatz M."/>
            <person name="Zhao Q."/>
            <person name="Wortman J.R."/>
            <person name="Bidwell S.L."/>
            <person name="Alsmark U.C.M."/>
            <person name="Besteiro S."/>
            <person name="Sicheritz-Ponten T."/>
            <person name="Noel C.J."/>
            <person name="Dacks J.B."/>
            <person name="Foster P.G."/>
            <person name="Simillion C."/>
            <person name="Van de Peer Y."/>
            <person name="Miranda-Saavedra D."/>
            <person name="Barton G.J."/>
            <person name="Westrop G.D."/>
            <person name="Mueller S."/>
            <person name="Dessi D."/>
            <person name="Fiori P.L."/>
            <person name="Ren Q."/>
            <person name="Paulsen I."/>
            <person name="Zhang H."/>
            <person name="Bastida-Corcuera F.D."/>
            <person name="Simoes-Barbosa A."/>
            <person name="Brown M.T."/>
            <person name="Hayes R.D."/>
            <person name="Mukherjee M."/>
            <person name="Okumura C.Y."/>
            <person name="Schneider R."/>
            <person name="Smith A.J."/>
            <person name="Vanacova S."/>
            <person name="Villalvazo M."/>
            <person name="Haas B.J."/>
            <person name="Pertea M."/>
            <person name="Feldblyum T.V."/>
            <person name="Utterback T.R."/>
            <person name="Shu C.L."/>
            <person name="Osoegawa K."/>
            <person name="de Jong P.J."/>
            <person name="Hrdy I."/>
            <person name="Horvathova L."/>
            <person name="Zubacova Z."/>
            <person name="Dolezal P."/>
            <person name="Malik S.B."/>
            <person name="Logsdon J.M. Jr."/>
            <person name="Henze K."/>
            <person name="Gupta A."/>
            <person name="Wang C.C."/>
            <person name="Dunne R.L."/>
            <person name="Upcroft J.A."/>
            <person name="Upcroft P."/>
            <person name="White O."/>
            <person name="Salzberg S.L."/>
            <person name="Tang P."/>
            <person name="Chiu C.-H."/>
            <person name="Lee Y.-S."/>
            <person name="Embley T.M."/>
            <person name="Coombs G.H."/>
            <person name="Mottram J.C."/>
            <person name="Tachezy J."/>
            <person name="Fraser-Liggett C.M."/>
            <person name="Johnson P.J."/>
        </authorList>
    </citation>
    <scope>NUCLEOTIDE SEQUENCE [LARGE SCALE GENOMIC DNA]</scope>
    <source>
        <strain evidence="5">G3</strain>
    </source>
</reference>
<reference evidence="5" key="1">
    <citation type="submission" date="2006-10" db="EMBL/GenBank/DDBJ databases">
        <authorList>
            <person name="Amadeo P."/>
            <person name="Zhao Q."/>
            <person name="Wortman J."/>
            <person name="Fraser-Liggett C."/>
            <person name="Carlton J."/>
        </authorList>
    </citation>
    <scope>NUCLEOTIDE SEQUENCE</scope>
    <source>
        <strain evidence="5">G3</strain>
    </source>
</reference>
<evidence type="ECO:0000313" key="5">
    <source>
        <dbReference type="EMBL" id="EAY16475.1"/>
    </source>
</evidence>
<dbReference type="VEuPathDB" id="TrichDB:TVAGG3_1041940"/>
<evidence type="ECO:0000256" key="3">
    <source>
        <dbReference type="PROSITE-ProRule" id="PRU00221"/>
    </source>
</evidence>
<evidence type="ECO:0000256" key="4">
    <source>
        <dbReference type="SAM" id="MobiDB-lite"/>
    </source>
</evidence>
<dbReference type="OrthoDB" id="273771at2759"/>
<dbReference type="VEuPathDB" id="TrichDB:TVAG_347850"/>
<feature type="compositionally biased region" description="Polar residues" evidence="4">
    <location>
        <begin position="92"/>
        <end position="115"/>
    </location>
</feature>
<organism evidence="5 6">
    <name type="scientific">Trichomonas vaginalis (strain ATCC PRA-98 / G3)</name>
    <dbReference type="NCBI Taxonomy" id="412133"/>
    <lineage>
        <taxon>Eukaryota</taxon>
        <taxon>Metamonada</taxon>
        <taxon>Parabasalia</taxon>
        <taxon>Trichomonadida</taxon>
        <taxon>Trichomonadidae</taxon>
        <taxon>Trichomonas</taxon>
    </lineage>
</organism>
<dbReference type="SMART" id="SM00320">
    <property type="entry name" value="WD40"/>
    <property type="match status" value="2"/>
</dbReference>
<dbReference type="InterPro" id="IPR001680">
    <property type="entry name" value="WD40_rpt"/>
</dbReference>
<dbReference type="GO" id="GO:1990234">
    <property type="term" value="C:transferase complex"/>
    <property type="evidence" value="ECO:0007669"/>
    <property type="project" value="UniProtKB-ARBA"/>
</dbReference>
<dbReference type="InterPro" id="IPR015943">
    <property type="entry name" value="WD40/YVTN_repeat-like_dom_sf"/>
</dbReference>
<evidence type="ECO:0000313" key="6">
    <source>
        <dbReference type="Proteomes" id="UP000001542"/>
    </source>
</evidence>
<feature type="region of interest" description="Disordered" evidence="4">
    <location>
        <begin position="76"/>
        <end position="115"/>
    </location>
</feature>
<dbReference type="Gene3D" id="2.130.10.10">
    <property type="entry name" value="YVTN repeat-like/Quinoprotein amine dehydrogenase"/>
    <property type="match status" value="1"/>
</dbReference>
<keyword evidence="6" id="KW-1185">Reference proteome</keyword>
<dbReference type="AlphaFoldDB" id="A2DSS6"/>
<name>A2DSS6_TRIV3</name>